<reference evidence="5" key="1">
    <citation type="submission" date="2022-07" db="EMBL/GenBank/DDBJ databases">
        <title>Enhanced cultured diversity of the mouse gut microbiota enables custom-made synthetic communities.</title>
        <authorList>
            <person name="Afrizal A."/>
        </authorList>
    </citation>
    <scope>NUCLEOTIDE SEQUENCE</scope>
    <source>
        <strain evidence="5">DSM 28593</strain>
    </source>
</reference>
<dbReference type="Gene3D" id="1.10.10.60">
    <property type="entry name" value="Homeodomain-like"/>
    <property type="match status" value="2"/>
</dbReference>
<dbReference type="GO" id="GO:0043565">
    <property type="term" value="F:sequence-specific DNA binding"/>
    <property type="evidence" value="ECO:0007669"/>
    <property type="project" value="InterPro"/>
</dbReference>
<evidence type="ECO:0000313" key="6">
    <source>
        <dbReference type="Proteomes" id="UP001205748"/>
    </source>
</evidence>
<dbReference type="AlphaFoldDB" id="A0AAE3L0B3"/>
<accession>A0AAE3L0B3</accession>
<dbReference type="PANTHER" id="PTHR43280">
    <property type="entry name" value="ARAC-FAMILY TRANSCRIPTIONAL REGULATOR"/>
    <property type="match status" value="1"/>
</dbReference>
<dbReference type="Proteomes" id="UP001205748">
    <property type="component" value="Unassembled WGS sequence"/>
</dbReference>
<evidence type="ECO:0000259" key="4">
    <source>
        <dbReference type="PROSITE" id="PS01124"/>
    </source>
</evidence>
<evidence type="ECO:0000256" key="2">
    <source>
        <dbReference type="ARBA" id="ARBA00023125"/>
    </source>
</evidence>
<sequence>MGRRKAMDEVPFSFHVRRAMHYTVKHYKEPLTLDKLTQYLGINKCYFCDLFKKETKKTYSQFLNEVRVENSKRLLLHTNLSILEIALSVGYNNQNYYNMSFKKLTGTTPLKYRNRA</sequence>
<dbReference type="InterPro" id="IPR018062">
    <property type="entry name" value="HTH_AraC-typ_CS"/>
</dbReference>
<keyword evidence="2" id="KW-0238">DNA-binding</keyword>
<dbReference type="InterPro" id="IPR009057">
    <property type="entry name" value="Homeodomain-like_sf"/>
</dbReference>
<evidence type="ECO:0000313" key="5">
    <source>
        <dbReference type="EMBL" id="MCR1899627.1"/>
    </source>
</evidence>
<feature type="domain" description="HTH araC/xylS-type" evidence="4">
    <location>
        <begin position="17"/>
        <end position="115"/>
    </location>
</feature>
<comment type="caution">
    <text evidence="5">The sequence shown here is derived from an EMBL/GenBank/DDBJ whole genome shotgun (WGS) entry which is preliminary data.</text>
</comment>
<keyword evidence="6" id="KW-1185">Reference proteome</keyword>
<name>A0AAE3L0B3_9FIRM</name>
<dbReference type="InterPro" id="IPR018060">
    <property type="entry name" value="HTH_AraC"/>
</dbReference>
<keyword evidence="3" id="KW-0804">Transcription</keyword>
<dbReference type="PROSITE" id="PS01124">
    <property type="entry name" value="HTH_ARAC_FAMILY_2"/>
    <property type="match status" value="1"/>
</dbReference>
<dbReference type="SMART" id="SM00342">
    <property type="entry name" value="HTH_ARAC"/>
    <property type="match status" value="1"/>
</dbReference>
<dbReference type="PROSITE" id="PS00041">
    <property type="entry name" value="HTH_ARAC_FAMILY_1"/>
    <property type="match status" value="1"/>
</dbReference>
<keyword evidence="1" id="KW-0805">Transcription regulation</keyword>
<dbReference type="EMBL" id="JANKAS010000011">
    <property type="protein sequence ID" value="MCR1899627.1"/>
    <property type="molecule type" value="Genomic_DNA"/>
</dbReference>
<protein>
    <submittedName>
        <fullName evidence="5">AraC family transcriptional regulator</fullName>
    </submittedName>
</protein>
<gene>
    <name evidence="5" type="ORF">NSA47_11630</name>
</gene>
<dbReference type="GO" id="GO:0003700">
    <property type="term" value="F:DNA-binding transcription factor activity"/>
    <property type="evidence" value="ECO:0007669"/>
    <property type="project" value="InterPro"/>
</dbReference>
<dbReference type="Pfam" id="PF12833">
    <property type="entry name" value="HTH_18"/>
    <property type="match status" value="1"/>
</dbReference>
<evidence type="ECO:0000256" key="3">
    <source>
        <dbReference type="ARBA" id="ARBA00023163"/>
    </source>
</evidence>
<evidence type="ECO:0000256" key="1">
    <source>
        <dbReference type="ARBA" id="ARBA00023015"/>
    </source>
</evidence>
<proteinExistence type="predicted"/>
<dbReference type="SUPFAM" id="SSF46689">
    <property type="entry name" value="Homeodomain-like"/>
    <property type="match status" value="2"/>
</dbReference>
<dbReference type="PRINTS" id="PR00032">
    <property type="entry name" value="HTHARAC"/>
</dbReference>
<dbReference type="InterPro" id="IPR020449">
    <property type="entry name" value="Tscrpt_reg_AraC-type_HTH"/>
</dbReference>
<dbReference type="PANTHER" id="PTHR43280:SF28">
    <property type="entry name" value="HTH-TYPE TRANSCRIPTIONAL ACTIVATOR RHAS"/>
    <property type="match status" value="1"/>
</dbReference>
<dbReference type="RefSeq" id="WP_257532178.1">
    <property type="nucleotide sequence ID" value="NZ_JANKAS010000011.1"/>
</dbReference>
<organism evidence="5 6">
    <name type="scientific">Irregularibacter muris</name>
    <dbReference type="NCBI Taxonomy" id="1796619"/>
    <lineage>
        <taxon>Bacteria</taxon>
        <taxon>Bacillati</taxon>
        <taxon>Bacillota</taxon>
        <taxon>Clostridia</taxon>
        <taxon>Eubacteriales</taxon>
        <taxon>Eubacteriaceae</taxon>
        <taxon>Irregularibacter</taxon>
    </lineage>
</organism>